<dbReference type="SMART" id="SM00382">
    <property type="entry name" value="AAA"/>
    <property type="match status" value="1"/>
</dbReference>
<evidence type="ECO:0000256" key="7">
    <source>
        <dbReference type="ARBA" id="ARBA00023136"/>
    </source>
</evidence>
<keyword evidence="6 9" id="KW-0067">ATP-binding</keyword>
<evidence type="ECO:0000256" key="4">
    <source>
        <dbReference type="ARBA" id="ARBA00022475"/>
    </source>
</evidence>
<organism evidence="9 10">
    <name type="scientific">Haloechinothrix salitolerans</name>
    <dbReference type="NCBI Taxonomy" id="926830"/>
    <lineage>
        <taxon>Bacteria</taxon>
        <taxon>Bacillati</taxon>
        <taxon>Actinomycetota</taxon>
        <taxon>Actinomycetes</taxon>
        <taxon>Pseudonocardiales</taxon>
        <taxon>Pseudonocardiaceae</taxon>
        <taxon>Haloechinothrix</taxon>
    </lineage>
</organism>
<reference evidence="10" key="1">
    <citation type="journal article" date="2019" name="Int. J. Syst. Evol. Microbiol.">
        <title>The Global Catalogue of Microorganisms (GCM) 10K type strain sequencing project: providing services to taxonomists for standard genome sequencing and annotation.</title>
        <authorList>
            <consortium name="The Broad Institute Genomics Platform"/>
            <consortium name="The Broad Institute Genome Sequencing Center for Infectious Disease"/>
            <person name="Wu L."/>
            <person name="Ma J."/>
        </authorList>
    </citation>
    <scope>NUCLEOTIDE SEQUENCE [LARGE SCALE GENOMIC DNA]</scope>
    <source>
        <strain evidence="10">KCTC 32255</strain>
    </source>
</reference>
<dbReference type="Pfam" id="PF00005">
    <property type="entry name" value="ABC_tran"/>
    <property type="match status" value="1"/>
</dbReference>
<evidence type="ECO:0000256" key="2">
    <source>
        <dbReference type="ARBA" id="ARBA00005417"/>
    </source>
</evidence>
<evidence type="ECO:0000256" key="1">
    <source>
        <dbReference type="ARBA" id="ARBA00004202"/>
    </source>
</evidence>
<dbReference type="SUPFAM" id="SSF52540">
    <property type="entry name" value="P-loop containing nucleoside triphosphate hydrolases"/>
    <property type="match status" value="1"/>
</dbReference>
<dbReference type="RefSeq" id="WP_345392677.1">
    <property type="nucleotide sequence ID" value="NZ_BAABLA010000011.1"/>
</dbReference>
<comment type="caution">
    <text evidence="9">The sequence shown here is derived from an EMBL/GenBank/DDBJ whole genome shotgun (WGS) entry which is preliminary data.</text>
</comment>
<dbReference type="PROSITE" id="PS50893">
    <property type="entry name" value="ABC_TRANSPORTER_2"/>
    <property type="match status" value="1"/>
</dbReference>
<dbReference type="Pfam" id="PF08352">
    <property type="entry name" value="oligo_HPY"/>
    <property type="match status" value="1"/>
</dbReference>
<dbReference type="InterPro" id="IPR013563">
    <property type="entry name" value="Oligopep_ABC_C"/>
</dbReference>
<dbReference type="Proteomes" id="UP001596337">
    <property type="component" value="Unassembled WGS sequence"/>
</dbReference>
<dbReference type="GO" id="GO:0005524">
    <property type="term" value="F:ATP binding"/>
    <property type="evidence" value="ECO:0007669"/>
    <property type="project" value="UniProtKB-KW"/>
</dbReference>
<accession>A0ABW2C0X9</accession>
<dbReference type="Gene3D" id="3.40.50.300">
    <property type="entry name" value="P-loop containing nucleotide triphosphate hydrolases"/>
    <property type="match status" value="1"/>
</dbReference>
<name>A0ABW2C0X9_9PSEU</name>
<dbReference type="InterPro" id="IPR050388">
    <property type="entry name" value="ABC_Ni/Peptide_Import"/>
</dbReference>
<dbReference type="InterPro" id="IPR003593">
    <property type="entry name" value="AAA+_ATPase"/>
</dbReference>
<gene>
    <name evidence="9" type="ORF">ACFQGD_15310</name>
</gene>
<sequence>MSEPLLAIRDLVVEFGTGRDAVRAVDGIDLDVYPGETVGVVGESGSGKTVAMLAALGLLPRSGRVVRGQALLGGTDLLRLRRRALRRIRGSRVGMVFQDPLTSLHPSYRVLDQVAEAVRVHHPKLSSAEADARAIDVLDLVGVPEPARRARQYPHQWSGGMRQRAVIAAAIANQPALLIADEPTTALDVTVQAQILDVLRSARALTGAACVLITHDLGVVAELAERVVVMYAGRVQETGTAEQIFRGPRHPYTVGLLATLPRLEGPVLPLTPIPGQPPGPGERIAGCPCRPRCAVGRDRVECATSRPELRELDGTGQQVACHCPHDGTAS</sequence>
<evidence type="ECO:0000256" key="5">
    <source>
        <dbReference type="ARBA" id="ARBA00022741"/>
    </source>
</evidence>
<evidence type="ECO:0000259" key="8">
    <source>
        <dbReference type="PROSITE" id="PS50893"/>
    </source>
</evidence>
<dbReference type="InterPro" id="IPR027417">
    <property type="entry name" value="P-loop_NTPase"/>
</dbReference>
<feature type="domain" description="ABC transporter" evidence="8">
    <location>
        <begin position="6"/>
        <end position="257"/>
    </location>
</feature>
<dbReference type="InterPro" id="IPR003439">
    <property type="entry name" value="ABC_transporter-like_ATP-bd"/>
</dbReference>
<evidence type="ECO:0000256" key="3">
    <source>
        <dbReference type="ARBA" id="ARBA00022448"/>
    </source>
</evidence>
<dbReference type="NCBIfam" id="TIGR01727">
    <property type="entry name" value="oligo_HPY"/>
    <property type="match status" value="1"/>
</dbReference>
<keyword evidence="10" id="KW-1185">Reference proteome</keyword>
<dbReference type="CDD" id="cd03257">
    <property type="entry name" value="ABC_NikE_OppD_transporters"/>
    <property type="match status" value="1"/>
</dbReference>
<proteinExistence type="inferred from homology"/>
<comment type="subcellular location">
    <subcellularLocation>
        <location evidence="1">Cell membrane</location>
        <topology evidence="1">Peripheral membrane protein</topology>
    </subcellularLocation>
</comment>
<dbReference type="EMBL" id="JBHSXX010000001">
    <property type="protein sequence ID" value="MFC6868509.1"/>
    <property type="molecule type" value="Genomic_DNA"/>
</dbReference>
<dbReference type="PANTHER" id="PTHR43297">
    <property type="entry name" value="OLIGOPEPTIDE TRANSPORT ATP-BINDING PROTEIN APPD"/>
    <property type="match status" value="1"/>
</dbReference>
<comment type="similarity">
    <text evidence="2">Belongs to the ABC transporter superfamily.</text>
</comment>
<protein>
    <submittedName>
        <fullName evidence="9">ABC transporter ATP-binding protein</fullName>
    </submittedName>
</protein>
<evidence type="ECO:0000256" key="6">
    <source>
        <dbReference type="ARBA" id="ARBA00022840"/>
    </source>
</evidence>
<evidence type="ECO:0000313" key="10">
    <source>
        <dbReference type="Proteomes" id="UP001596337"/>
    </source>
</evidence>
<keyword evidence="4" id="KW-1003">Cell membrane</keyword>
<keyword evidence="5" id="KW-0547">Nucleotide-binding</keyword>
<keyword evidence="3" id="KW-0813">Transport</keyword>
<evidence type="ECO:0000313" key="9">
    <source>
        <dbReference type="EMBL" id="MFC6868509.1"/>
    </source>
</evidence>
<keyword evidence="7" id="KW-0472">Membrane</keyword>
<dbReference type="PANTHER" id="PTHR43297:SF2">
    <property type="entry name" value="DIPEPTIDE TRANSPORT ATP-BINDING PROTEIN DPPD"/>
    <property type="match status" value="1"/>
</dbReference>